<feature type="non-terminal residue" evidence="8">
    <location>
        <position position="1"/>
    </location>
</feature>
<keyword evidence="3 7" id="KW-0645">Protease</keyword>
<evidence type="ECO:0000256" key="1">
    <source>
        <dbReference type="ARBA" id="ARBA00009431"/>
    </source>
</evidence>
<keyword evidence="9" id="KW-1185">Reference proteome</keyword>
<evidence type="ECO:0000256" key="7">
    <source>
        <dbReference type="RuleBase" id="RU361156"/>
    </source>
</evidence>
<dbReference type="PROSITE" id="PS00131">
    <property type="entry name" value="CARBOXYPEPT_SER_SER"/>
    <property type="match status" value="1"/>
</dbReference>
<dbReference type="PRINTS" id="PR00724">
    <property type="entry name" value="CRBOXYPTASEC"/>
</dbReference>
<protein>
    <recommendedName>
        <fullName evidence="7">Carboxypeptidase</fullName>
        <ecNumber evidence="7">3.4.16.-</ecNumber>
    </recommendedName>
</protein>
<reference evidence="8" key="1">
    <citation type="submission" date="2023-10" db="EMBL/GenBank/DDBJ databases">
        <authorList>
            <person name="Chen Y."/>
            <person name="Shah S."/>
            <person name="Dougan E. K."/>
            <person name="Thang M."/>
            <person name="Chan C."/>
        </authorList>
    </citation>
    <scope>NUCLEOTIDE SEQUENCE [LARGE SCALE GENOMIC DNA]</scope>
</reference>
<dbReference type="EMBL" id="CAUYUJ010014569">
    <property type="protein sequence ID" value="CAK0843312.1"/>
    <property type="molecule type" value="Genomic_DNA"/>
</dbReference>
<proteinExistence type="inferred from homology"/>
<accession>A0ABN9TCB9</accession>
<comment type="caution">
    <text evidence="8">The sequence shown here is derived from an EMBL/GenBank/DDBJ whole genome shotgun (WGS) entry which is preliminary data.</text>
</comment>
<keyword evidence="6" id="KW-0325">Glycoprotein</keyword>
<dbReference type="EC" id="3.4.16.-" evidence="7"/>
<dbReference type="Gene3D" id="3.40.50.1820">
    <property type="entry name" value="alpha/beta hydrolase"/>
    <property type="match status" value="1"/>
</dbReference>
<dbReference type="PANTHER" id="PTHR11802:SF113">
    <property type="entry name" value="SERINE CARBOXYPEPTIDASE CTSA-4.1"/>
    <property type="match status" value="1"/>
</dbReference>
<evidence type="ECO:0000256" key="5">
    <source>
        <dbReference type="ARBA" id="ARBA00022801"/>
    </source>
</evidence>
<keyword evidence="5 7" id="KW-0378">Hydrolase</keyword>
<evidence type="ECO:0000256" key="2">
    <source>
        <dbReference type="ARBA" id="ARBA00022645"/>
    </source>
</evidence>
<organism evidence="8 9">
    <name type="scientific">Prorocentrum cordatum</name>
    <dbReference type="NCBI Taxonomy" id="2364126"/>
    <lineage>
        <taxon>Eukaryota</taxon>
        <taxon>Sar</taxon>
        <taxon>Alveolata</taxon>
        <taxon>Dinophyceae</taxon>
        <taxon>Prorocentrales</taxon>
        <taxon>Prorocentraceae</taxon>
        <taxon>Prorocentrum</taxon>
    </lineage>
</organism>
<dbReference type="InterPro" id="IPR018202">
    <property type="entry name" value="Ser_caboxypep_ser_AS"/>
</dbReference>
<keyword evidence="4" id="KW-0732">Signal</keyword>
<dbReference type="SUPFAM" id="SSF53474">
    <property type="entry name" value="alpha/beta-Hydrolases"/>
    <property type="match status" value="1"/>
</dbReference>
<dbReference type="InterPro" id="IPR029058">
    <property type="entry name" value="AB_hydrolase_fold"/>
</dbReference>
<sequence length="299" mass="32634">IIERAFCSPSLPRSLPFSSLFPFPASSLLSPAGKSASCAGAHRSLSSASLKYSAPARVDRPASRVAPMPTMRGWLVVACVPTAFAQLVFWPYEQLKAEAKASSAELERETDAPEGFVSPTLCDPSVNQTAGYLSAGPLATKYFFWLFESKSDPVKDPLIIWLSGGPGCSSQLALFAENGPCKVSKDGKRTTANPYSWHSKANVMWVDQPAGVGFSTSIGTHDEDGVANNMYTFLQNFYKQFPRYMGNQFYLFGESYAGHYVPAISHRVWRGNKAGEGVKIPLAGLVGSWPWPHRELHRS</sequence>
<gene>
    <name evidence="8" type="ORF">PCOR1329_LOCUS37697</name>
</gene>
<dbReference type="Proteomes" id="UP001189429">
    <property type="component" value="Unassembled WGS sequence"/>
</dbReference>
<dbReference type="Pfam" id="PF00450">
    <property type="entry name" value="Peptidase_S10"/>
    <property type="match status" value="1"/>
</dbReference>
<evidence type="ECO:0000256" key="3">
    <source>
        <dbReference type="ARBA" id="ARBA00022670"/>
    </source>
</evidence>
<evidence type="ECO:0000313" key="9">
    <source>
        <dbReference type="Proteomes" id="UP001189429"/>
    </source>
</evidence>
<comment type="similarity">
    <text evidence="1 7">Belongs to the peptidase S10 family.</text>
</comment>
<evidence type="ECO:0000256" key="6">
    <source>
        <dbReference type="ARBA" id="ARBA00023180"/>
    </source>
</evidence>
<name>A0ABN9TCB9_9DINO</name>
<keyword evidence="2 7" id="KW-0121">Carboxypeptidase</keyword>
<dbReference type="InterPro" id="IPR001563">
    <property type="entry name" value="Peptidase_S10"/>
</dbReference>
<evidence type="ECO:0000256" key="4">
    <source>
        <dbReference type="ARBA" id="ARBA00022729"/>
    </source>
</evidence>
<dbReference type="PANTHER" id="PTHR11802">
    <property type="entry name" value="SERINE PROTEASE FAMILY S10 SERINE CARBOXYPEPTIDASE"/>
    <property type="match status" value="1"/>
</dbReference>
<evidence type="ECO:0000313" key="8">
    <source>
        <dbReference type="EMBL" id="CAK0843312.1"/>
    </source>
</evidence>